<dbReference type="EMBL" id="BAABFT010000032">
    <property type="protein sequence ID" value="GAA4341654.1"/>
    <property type="molecule type" value="Genomic_DNA"/>
</dbReference>
<evidence type="ECO:0000313" key="1">
    <source>
        <dbReference type="EMBL" id="GAA4341654.1"/>
    </source>
</evidence>
<accession>A0ABP8HNE7</accession>
<keyword evidence="2" id="KW-1185">Reference proteome</keyword>
<gene>
    <name evidence="1" type="ORF">GCM10023149_54120</name>
</gene>
<dbReference type="Proteomes" id="UP001500582">
    <property type="component" value="Unassembled WGS sequence"/>
</dbReference>
<sequence length="140" mass="15930">MASNVQQVNMHDAVKGWAEVTIDRFHEALEKYGIGKIDGPLMRSLTYQLVQANGDVERVILKFKQYGRFIDMRVGRGMPISKKGTSDRGVRYGRRKKPWYSKTKTREVAILREVLVRDYGVNTLANIESAFAGTQIINPL</sequence>
<comment type="caution">
    <text evidence="1">The sequence shown here is derived from an EMBL/GenBank/DDBJ whole genome shotgun (WGS) entry which is preliminary data.</text>
</comment>
<reference evidence="2" key="1">
    <citation type="journal article" date="2019" name="Int. J. Syst. Evol. Microbiol.">
        <title>The Global Catalogue of Microorganisms (GCM) 10K type strain sequencing project: providing services to taxonomists for standard genome sequencing and annotation.</title>
        <authorList>
            <consortium name="The Broad Institute Genomics Platform"/>
            <consortium name="The Broad Institute Genome Sequencing Center for Infectious Disease"/>
            <person name="Wu L."/>
            <person name="Ma J."/>
        </authorList>
    </citation>
    <scope>NUCLEOTIDE SEQUENCE [LARGE SCALE GENOMIC DNA]</scope>
    <source>
        <strain evidence="2">JCM 17705</strain>
    </source>
</reference>
<protein>
    <recommendedName>
        <fullName evidence="3">40S ribosomal protein S19</fullName>
    </recommendedName>
</protein>
<evidence type="ECO:0000313" key="2">
    <source>
        <dbReference type="Proteomes" id="UP001500582"/>
    </source>
</evidence>
<proteinExistence type="predicted"/>
<name>A0ABP8HNE7_9SPHI</name>
<evidence type="ECO:0008006" key="3">
    <source>
        <dbReference type="Google" id="ProtNLM"/>
    </source>
</evidence>
<organism evidence="1 2">
    <name type="scientific">Mucilaginibacter gynuensis</name>
    <dbReference type="NCBI Taxonomy" id="1302236"/>
    <lineage>
        <taxon>Bacteria</taxon>
        <taxon>Pseudomonadati</taxon>
        <taxon>Bacteroidota</taxon>
        <taxon>Sphingobacteriia</taxon>
        <taxon>Sphingobacteriales</taxon>
        <taxon>Sphingobacteriaceae</taxon>
        <taxon>Mucilaginibacter</taxon>
    </lineage>
</organism>
<dbReference type="RefSeq" id="WP_345214373.1">
    <property type="nucleotide sequence ID" value="NZ_BAABFT010000032.1"/>
</dbReference>